<dbReference type="Pfam" id="PF01381">
    <property type="entry name" value="HTH_3"/>
    <property type="match status" value="1"/>
</dbReference>
<protein>
    <recommendedName>
        <fullName evidence="1">HTH cro/C1-type domain-containing protein</fullName>
    </recommendedName>
</protein>
<dbReference type="GO" id="GO:0003677">
    <property type="term" value="F:DNA binding"/>
    <property type="evidence" value="ECO:0007669"/>
    <property type="project" value="InterPro"/>
</dbReference>
<dbReference type="InterPro" id="IPR010982">
    <property type="entry name" value="Lambda_DNA-bd_dom_sf"/>
</dbReference>
<sequence length="148" mass="16937">MSNLTITQKKEWAKLLYTKENLTQGEIAERVGVTRATINKWINSESWEILKVSITITKEEQLKNLYRQLSELNTVILNRSKGERYAKSAEADTITKLAKSIKQMETEVGLSDITSVFGDLIQFIRTFDPVRVREIAPLLDAYVKSKLT</sequence>
<organism evidence="2">
    <name type="scientific">termite gut metagenome</name>
    <dbReference type="NCBI Taxonomy" id="433724"/>
    <lineage>
        <taxon>unclassified sequences</taxon>
        <taxon>metagenomes</taxon>
        <taxon>organismal metagenomes</taxon>
    </lineage>
</organism>
<evidence type="ECO:0000259" key="1">
    <source>
        <dbReference type="PROSITE" id="PS50943"/>
    </source>
</evidence>
<comment type="caution">
    <text evidence="2">The sequence shown here is derived from an EMBL/GenBank/DDBJ whole genome shotgun (WGS) entry which is preliminary data.</text>
</comment>
<dbReference type="CDD" id="cd00093">
    <property type="entry name" value="HTH_XRE"/>
    <property type="match status" value="1"/>
</dbReference>
<dbReference type="PROSITE" id="PS50943">
    <property type="entry name" value="HTH_CROC1"/>
    <property type="match status" value="1"/>
</dbReference>
<proteinExistence type="predicted"/>
<dbReference type="InterPro" id="IPR001387">
    <property type="entry name" value="Cro/C1-type_HTH"/>
</dbReference>
<gene>
    <name evidence="2" type="ORF">EZS27_004693</name>
</gene>
<dbReference type="Gene3D" id="1.10.10.60">
    <property type="entry name" value="Homeodomain-like"/>
    <property type="match status" value="1"/>
</dbReference>
<dbReference type="SUPFAM" id="SSF47413">
    <property type="entry name" value="lambda repressor-like DNA-binding domains"/>
    <property type="match status" value="1"/>
</dbReference>
<feature type="domain" description="HTH cro/C1-type" evidence="1">
    <location>
        <begin position="14"/>
        <end position="43"/>
    </location>
</feature>
<reference evidence="2" key="1">
    <citation type="submission" date="2019-03" db="EMBL/GenBank/DDBJ databases">
        <title>Single cell metagenomics reveals metabolic interactions within the superorganism composed of flagellate Streblomastix strix and complex community of Bacteroidetes bacteria on its surface.</title>
        <authorList>
            <person name="Treitli S.C."/>
            <person name="Kolisko M."/>
            <person name="Husnik F."/>
            <person name="Keeling P."/>
            <person name="Hampl V."/>
        </authorList>
    </citation>
    <scope>NUCLEOTIDE SEQUENCE</scope>
    <source>
        <strain evidence="2">STM</strain>
    </source>
</reference>
<accession>A0A5J4SPF0</accession>
<dbReference type="EMBL" id="SNRY01000083">
    <property type="protein sequence ID" value="KAA6347828.1"/>
    <property type="molecule type" value="Genomic_DNA"/>
</dbReference>
<name>A0A5J4SPF0_9ZZZZ</name>
<dbReference type="AlphaFoldDB" id="A0A5J4SPF0"/>
<evidence type="ECO:0000313" key="2">
    <source>
        <dbReference type="EMBL" id="KAA6347828.1"/>
    </source>
</evidence>